<evidence type="ECO:0000256" key="1">
    <source>
        <dbReference type="SAM" id="MobiDB-lite"/>
    </source>
</evidence>
<sequence length="71" mass="8060">MIRQLSGTTKFVECQFELYPGGEDKRIPYPIRFINLLPAGIEKSSRASSQKLPSGLSQWSTSTLKMRRTQV</sequence>
<accession>A0AAD4T877</accession>
<protein>
    <submittedName>
        <fullName evidence="2">Uncharacterized protein</fullName>
    </submittedName>
</protein>
<comment type="caution">
    <text evidence="2">The sequence shown here is derived from an EMBL/GenBank/DDBJ whole genome shotgun (WGS) entry which is preliminary data.</text>
</comment>
<dbReference type="AlphaFoldDB" id="A0AAD4T877"/>
<organism evidence="2 3">
    <name type="scientific">Papaver atlanticum</name>
    <dbReference type="NCBI Taxonomy" id="357466"/>
    <lineage>
        <taxon>Eukaryota</taxon>
        <taxon>Viridiplantae</taxon>
        <taxon>Streptophyta</taxon>
        <taxon>Embryophyta</taxon>
        <taxon>Tracheophyta</taxon>
        <taxon>Spermatophyta</taxon>
        <taxon>Magnoliopsida</taxon>
        <taxon>Ranunculales</taxon>
        <taxon>Papaveraceae</taxon>
        <taxon>Papaveroideae</taxon>
        <taxon>Papaver</taxon>
    </lineage>
</organism>
<dbReference type="Proteomes" id="UP001202328">
    <property type="component" value="Unassembled WGS sequence"/>
</dbReference>
<feature type="compositionally biased region" description="Polar residues" evidence="1">
    <location>
        <begin position="46"/>
        <end position="64"/>
    </location>
</feature>
<name>A0AAD4T877_9MAGN</name>
<keyword evidence="3" id="KW-1185">Reference proteome</keyword>
<reference evidence="2" key="1">
    <citation type="submission" date="2022-04" db="EMBL/GenBank/DDBJ databases">
        <title>A functionally conserved STORR gene fusion in Papaver species that diverged 16.8 million years ago.</title>
        <authorList>
            <person name="Catania T."/>
        </authorList>
    </citation>
    <scope>NUCLEOTIDE SEQUENCE</scope>
    <source>
        <strain evidence="2">S-188037</strain>
    </source>
</reference>
<evidence type="ECO:0000313" key="2">
    <source>
        <dbReference type="EMBL" id="KAI3946346.1"/>
    </source>
</evidence>
<dbReference type="EMBL" id="JAJJMB010003672">
    <property type="protein sequence ID" value="KAI3946346.1"/>
    <property type="molecule type" value="Genomic_DNA"/>
</dbReference>
<proteinExistence type="predicted"/>
<evidence type="ECO:0000313" key="3">
    <source>
        <dbReference type="Proteomes" id="UP001202328"/>
    </source>
</evidence>
<gene>
    <name evidence="2" type="ORF">MKW98_010470</name>
</gene>
<feature type="region of interest" description="Disordered" evidence="1">
    <location>
        <begin position="46"/>
        <end position="71"/>
    </location>
</feature>